<keyword evidence="1" id="KW-0732">Signal</keyword>
<proteinExistence type="predicted"/>
<feature type="chain" id="PRO_5004296490" evidence="1">
    <location>
        <begin position="20"/>
        <end position="500"/>
    </location>
</feature>
<dbReference type="GO" id="GO:0005886">
    <property type="term" value="C:plasma membrane"/>
    <property type="evidence" value="ECO:0007669"/>
    <property type="project" value="TreeGrafter"/>
</dbReference>
<evidence type="ECO:0000313" key="2">
    <source>
        <dbReference type="EMBL" id="AAP58582.1"/>
    </source>
</evidence>
<dbReference type="EMBL" id="AY281356">
    <property type="protein sequence ID" value="AAP58582.1"/>
    <property type="molecule type" value="Genomic_DNA"/>
</dbReference>
<dbReference type="AlphaFoldDB" id="Q7X2Y2"/>
<name>Q7X2Y2_9BACT</name>
<accession>Q7X2Y2</accession>
<organism evidence="2">
    <name type="scientific">uncultured Acidobacteriota bacterium</name>
    <dbReference type="NCBI Taxonomy" id="171953"/>
    <lineage>
        <taxon>Bacteria</taxon>
        <taxon>Pseudomonadati</taxon>
        <taxon>Acidobacteriota</taxon>
        <taxon>environmental samples</taxon>
    </lineage>
</organism>
<dbReference type="PANTHER" id="PTHR30441">
    <property type="entry name" value="DUF748 DOMAIN-CONTAINING PROTEIN"/>
    <property type="match status" value="1"/>
</dbReference>
<reference evidence="2" key="1">
    <citation type="journal article" date="2003" name="Mol. Microbiol.">
        <title>Acidobacteria form a coherent but highly diverse group within the bacterial domain: evidence from environmental genomics.</title>
        <authorList>
            <person name="Quaiser A."/>
            <person name="Ochsenreiter T."/>
            <person name="Lanz C."/>
            <person name="Schuster S.C."/>
            <person name="Treusch A.H."/>
            <person name="Eck J."/>
            <person name="Schleper C."/>
        </authorList>
    </citation>
    <scope>NUCLEOTIDE SEQUENCE</scope>
</reference>
<dbReference type="GO" id="GO:0090313">
    <property type="term" value="P:regulation of protein targeting to membrane"/>
    <property type="evidence" value="ECO:0007669"/>
    <property type="project" value="TreeGrafter"/>
</dbReference>
<dbReference type="InterPro" id="IPR052894">
    <property type="entry name" value="AsmA-related"/>
</dbReference>
<sequence>MLKRLLVAVLLLVAVAALAATALAYWLFAGDGVRQALEQQASTWLGQPVQIASARVAILPRPGLRLSDVKVGGAASLSLSAIDIATDLGALLRRRIENARIEISSSRLELPIALPTSGGGGAPTASGDATSDASASVIEVASISEIALRDVTLASHGREITVSASAGLDGNRLIVRRFTATSGLTTLDALGEVDLAPRVDARLKVAANRLDVDELLALAAAFSPAAAARPAASTPPPRVAARVSAESATAGGVEIRQFATDFELNGDAVALSPLTFQLFGGRYQGSMNATMGRTLSASIRSRIMDLDVAQLAAFGGAEGTMTGRLTGAGTFKGSGADMAGLLASVEGSGTAEIVKGTIARLGLVRAVVVFFGKPDPGAPAASDAFDRMDISFSMANGVARADAFAMRSQDADVVGSGRLETSSKSLDGQLDLSLSEQLSAQAGTDLRRYTREGNRIVLPARLAGTLEQPALRIDAAAAVTRGLRNELDRRLGGLLDRFKQ</sequence>
<feature type="signal peptide" evidence="1">
    <location>
        <begin position="1"/>
        <end position="19"/>
    </location>
</feature>
<dbReference type="PANTHER" id="PTHR30441:SF4">
    <property type="entry name" value="PROTEIN ASMA"/>
    <property type="match status" value="1"/>
</dbReference>
<protein>
    <submittedName>
        <fullName evidence="2">Uncharacterized protein</fullName>
    </submittedName>
</protein>
<evidence type="ECO:0000256" key="1">
    <source>
        <dbReference type="SAM" id="SignalP"/>
    </source>
</evidence>